<feature type="signal peptide" evidence="9">
    <location>
        <begin position="1"/>
        <end position="25"/>
    </location>
</feature>
<feature type="active site" description="Proton donor/acceptor" evidence="7">
    <location>
        <position position="144"/>
    </location>
</feature>
<gene>
    <name evidence="11" type="ORF">Thimo_3565</name>
</gene>
<accession>L0H2E6</accession>
<evidence type="ECO:0000256" key="6">
    <source>
        <dbReference type="ARBA" id="ARBA00023316"/>
    </source>
</evidence>
<dbReference type="GO" id="GO:0071972">
    <property type="term" value="F:peptidoglycan L,D-transpeptidase activity"/>
    <property type="evidence" value="ECO:0007669"/>
    <property type="project" value="TreeGrafter"/>
</dbReference>
<evidence type="ECO:0000256" key="8">
    <source>
        <dbReference type="SAM" id="MobiDB-lite"/>
    </source>
</evidence>
<keyword evidence="9" id="KW-0732">Signal</keyword>
<evidence type="ECO:0000256" key="3">
    <source>
        <dbReference type="ARBA" id="ARBA00022679"/>
    </source>
</evidence>
<dbReference type="AlphaFoldDB" id="L0H2E6"/>
<name>L0H2E6_9GAMM</name>
<dbReference type="Gene3D" id="2.40.440.10">
    <property type="entry name" value="L,D-transpeptidase catalytic domain-like"/>
    <property type="match status" value="1"/>
</dbReference>
<evidence type="ECO:0000256" key="4">
    <source>
        <dbReference type="ARBA" id="ARBA00022960"/>
    </source>
</evidence>
<dbReference type="GO" id="GO:0008360">
    <property type="term" value="P:regulation of cell shape"/>
    <property type="evidence" value="ECO:0007669"/>
    <property type="project" value="UniProtKB-UniRule"/>
</dbReference>
<evidence type="ECO:0000259" key="10">
    <source>
        <dbReference type="PROSITE" id="PS52029"/>
    </source>
</evidence>
<evidence type="ECO:0000256" key="1">
    <source>
        <dbReference type="ARBA" id="ARBA00004752"/>
    </source>
</evidence>
<evidence type="ECO:0000313" key="12">
    <source>
        <dbReference type="Proteomes" id="UP000010816"/>
    </source>
</evidence>
<dbReference type="Proteomes" id="UP000010816">
    <property type="component" value="Chromosome"/>
</dbReference>
<feature type="active site" description="Nucleophile" evidence="7">
    <location>
        <position position="157"/>
    </location>
</feature>
<feature type="domain" description="L,D-TPase catalytic" evidence="10">
    <location>
        <begin position="68"/>
        <end position="181"/>
    </location>
</feature>
<protein>
    <recommendedName>
        <fullName evidence="10">L,D-TPase catalytic domain-containing protein</fullName>
    </recommendedName>
</protein>
<dbReference type="GO" id="GO:0005576">
    <property type="term" value="C:extracellular region"/>
    <property type="evidence" value="ECO:0007669"/>
    <property type="project" value="TreeGrafter"/>
</dbReference>
<dbReference type="SUPFAM" id="SSF141523">
    <property type="entry name" value="L,D-transpeptidase catalytic domain-like"/>
    <property type="match status" value="1"/>
</dbReference>
<dbReference type="PROSITE" id="PS52029">
    <property type="entry name" value="LD_TPASE"/>
    <property type="match status" value="1"/>
</dbReference>
<dbReference type="PANTHER" id="PTHR30582">
    <property type="entry name" value="L,D-TRANSPEPTIDASE"/>
    <property type="match status" value="1"/>
</dbReference>
<organism evidence="11 12">
    <name type="scientific">Thioflavicoccus mobilis 8321</name>
    <dbReference type="NCBI Taxonomy" id="765912"/>
    <lineage>
        <taxon>Bacteria</taxon>
        <taxon>Pseudomonadati</taxon>
        <taxon>Pseudomonadota</taxon>
        <taxon>Gammaproteobacteria</taxon>
        <taxon>Chromatiales</taxon>
        <taxon>Chromatiaceae</taxon>
        <taxon>Thioflavicoccus</taxon>
    </lineage>
</organism>
<dbReference type="Pfam" id="PF03734">
    <property type="entry name" value="YkuD"/>
    <property type="match status" value="1"/>
</dbReference>
<dbReference type="CDD" id="cd16913">
    <property type="entry name" value="YkuD_like"/>
    <property type="match status" value="1"/>
</dbReference>
<dbReference type="HOGENOM" id="CLU_1371666_0_0_6"/>
<sequence>MSPTAKLVIVALPILAGAVAGCAHQETLAERPPEESMTVAAGEHAEPNRTPAAPEEDVRYALPPAQERSLTINVGSQTFEYVEDGGVVARGPISSGSPEHPTPTGEFQVLSKDADKRSGSYTNAFDQPTPMPYSLQFYGPYFIHEGWLPGYAASHGCVRLRYEDARLIFHRIRVGDPVHVRHDGVARAASASSSSFSVF</sequence>
<dbReference type="InterPro" id="IPR005490">
    <property type="entry name" value="LD_TPept_cat_dom"/>
</dbReference>
<comment type="similarity">
    <text evidence="2">Belongs to the YkuD family.</text>
</comment>
<dbReference type="UniPathway" id="UPA00219"/>
<proteinExistence type="inferred from homology"/>
<keyword evidence="6 7" id="KW-0961">Cell wall biogenesis/degradation</keyword>
<evidence type="ECO:0000256" key="2">
    <source>
        <dbReference type="ARBA" id="ARBA00005992"/>
    </source>
</evidence>
<keyword evidence="5 7" id="KW-0573">Peptidoglycan synthesis</keyword>
<dbReference type="eggNOG" id="COG1376">
    <property type="taxonomic scope" value="Bacteria"/>
</dbReference>
<dbReference type="PROSITE" id="PS51257">
    <property type="entry name" value="PROKAR_LIPOPROTEIN"/>
    <property type="match status" value="1"/>
</dbReference>
<keyword evidence="3" id="KW-0808">Transferase</keyword>
<dbReference type="GO" id="GO:0018104">
    <property type="term" value="P:peptidoglycan-protein cross-linking"/>
    <property type="evidence" value="ECO:0007669"/>
    <property type="project" value="TreeGrafter"/>
</dbReference>
<dbReference type="InterPro" id="IPR038063">
    <property type="entry name" value="Transpep_catalytic_dom"/>
</dbReference>
<feature type="region of interest" description="Disordered" evidence="8">
    <location>
        <begin position="29"/>
        <end position="55"/>
    </location>
</feature>
<dbReference type="EMBL" id="CP003051">
    <property type="protein sequence ID" value="AGA92222.1"/>
    <property type="molecule type" value="Genomic_DNA"/>
</dbReference>
<dbReference type="InterPro" id="IPR050979">
    <property type="entry name" value="LD-transpeptidase"/>
</dbReference>
<comment type="pathway">
    <text evidence="1 7">Cell wall biogenesis; peptidoglycan biosynthesis.</text>
</comment>
<evidence type="ECO:0000256" key="7">
    <source>
        <dbReference type="PROSITE-ProRule" id="PRU01373"/>
    </source>
</evidence>
<dbReference type="GO" id="GO:0016740">
    <property type="term" value="F:transferase activity"/>
    <property type="evidence" value="ECO:0007669"/>
    <property type="project" value="UniProtKB-KW"/>
</dbReference>
<dbReference type="KEGG" id="tmb:Thimo_3565"/>
<evidence type="ECO:0000313" key="11">
    <source>
        <dbReference type="EMBL" id="AGA92222.1"/>
    </source>
</evidence>
<keyword evidence="4 7" id="KW-0133">Cell shape</keyword>
<keyword evidence="12" id="KW-1185">Reference proteome</keyword>
<dbReference type="OrthoDB" id="463216at2"/>
<evidence type="ECO:0000256" key="5">
    <source>
        <dbReference type="ARBA" id="ARBA00022984"/>
    </source>
</evidence>
<feature type="chain" id="PRO_5003943588" description="L,D-TPase catalytic domain-containing protein" evidence="9">
    <location>
        <begin position="26"/>
        <end position="199"/>
    </location>
</feature>
<dbReference type="PANTHER" id="PTHR30582:SF2">
    <property type="entry name" value="L,D-TRANSPEPTIDASE YCIB-RELATED"/>
    <property type="match status" value="1"/>
</dbReference>
<dbReference type="GO" id="GO:0071555">
    <property type="term" value="P:cell wall organization"/>
    <property type="evidence" value="ECO:0007669"/>
    <property type="project" value="UniProtKB-UniRule"/>
</dbReference>
<dbReference type="STRING" id="765912.Thimo_3565"/>
<reference evidence="11 12" key="1">
    <citation type="submission" date="2011-09" db="EMBL/GenBank/DDBJ databases">
        <title>Complete sequence of chromosome of Thioflavicoccus mobilis 8321.</title>
        <authorList>
            <consortium name="US DOE Joint Genome Institute"/>
            <person name="Lucas S."/>
            <person name="Han J."/>
            <person name="Lapidus A."/>
            <person name="Cheng J.-F."/>
            <person name="Goodwin L."/>
            <person name="Pitluck S."/>
            <person name="Peters L."/>
            <person name="Ovchinnikova G."/>
            <person name="Lu M."/>
            <person name="Detter J.C."/>
            <person name="Han C."/>
            <person name="Tapia R."/>
            <person name="Land M."/>
            <person name="Hauser L."/>
            <person name="Kyrpides N."/>
            <person name="Ivanova N."/>
            <person name="Pagani I."/>
            <person name="Vogl K."/>
            <person name="Liu Z."/>
            <person name="Imhoff J."/>
            <person name="Thiel V."/>
            <person name="Frigaard N.-U."/>
            <person name="Bryant D."/>
            <person name="Woyke T."/>
        </authorList>
    </citation>
    <scope>NUCLEOTIDE SEQUENCE [LARGE SCALE GENOMIC DNA]</scope>
    <source>
        <strain evidence="11 12">8321</strain>
    </source>
</reference>
<evidence type="ECO:0000256" key="9">
    <source>
        <dbReference type="SAM" id="SignalP"/>
    </source>
</evidence>